<proteinExistence type="predicted"/>
<dbReference type="GeneID" id="24859163"/>
<dbReference type="HOGENOM" id="CLU_086407_4_1_2"/>
<dbReference type="EMBL" id="CP009506">
    <property type="protein sequence ID" value="AKB27126.1"/>
    <property type="molecule type" value="Genomic_DNA"/>
</dbReference>
<dbReference type="PATRIC" id="fig|1434120.4.peg.521"/>
<dbReference type="SUPFAM" id="SSF81301">
    <property type="entry name" value="Nucleotidyltransferase"/>
    <property type="match status" value="1"/>
</dbReference>
<evidence type="ECO:0000313" key="2">
    <source>
        <dbReference type="Proteomes" id="UP000033111"/>
    </source>
</evidence>
<dbReference type="Pfam" id="PF04229">
    <property type="entry name" value="GrpB"/>
    <property type="match status" value="1"/>
</dbReference>
<evidence type="ECO:0000313" key="1">
    <source>
        <dbReference type="EMBL" id="AKB27126.1"/>
    </source>
</evidence>
<sequence>MSIGLKRNTVVLESFSPEWEEYFELEKERILGAIKENIISIEHIGSTSIKNSVAKPIIDICIGIGGYPTGFECVKKLESLGYKYLGEYGVEGRHYFRTDSDCVKVHIHMFDAKSDQYLNHILFRDYLNCHPEDLQKYNELKEQLKGKMISREEYTRQKEPLINEILTKAKRWKIREDIEY</sequence>
<dbReference type="RefSeq" id="WP_048169619.1">
    <property type="nucleotide sequence ID" value="NZ_CP009506.1"/>
</dbReference>
<dbReference type="KEGG" id="msw:MSSIT_0407"/>
<gene>
    <name evidence="1" type="ORF">MSSIT_0407</name>
</gene>
<dbReference type="PANTHER" id="PTHR34822:SF1">
    <property type="entry name" value="GRPB FAMILY PROTEIN"/>
    <property type="match status" value="1"/>
</dbReference>
<keyword evidence="2" id="KW-1185">Reference proteome</keyword>
<accession>A0A0E3L7P4</accession>
<dbReference type="Gene3D" id="3.30.460.10">
    <property type="entry name" value="Beta Polymerase, domain 2"/>
    <property type="match status" value="1"/>
</dbReference>
<dbReference type="InterPro" id="IPR043519">
    <property type="entry name" value="NT_sf"/>
</dbReference>
<dbReference type="Proteomes" id="UP000033111">
    <property type="component" value="Chromosome"/>
</dbReference>
<organism evidence="1 2">
    <name type="scientific">Methanosarcina siciliae T4/M</name>
    <dbReference type="NCBI Taxonomy" id="1434120"/>
    <lineage>
        <taxon>Archaea</taxon>
        <taxon>Methanobacteriati</taxon>
        <taxon>Methanobacteriota</taxon>
        <taxon>Stenosarchaea group</taxon>
        <taxon>Methanomicrobia</taxon>
        <taxon>Methanosarcinales</taxon>
        <taxon>Methanosarcinaceae</taxon>
        <taxon>Methanosarcina</taxon>
    </lineage>
</organism>
<dbReference type="PANTHER" id="PTHR34822">
    <property type="entry name" value="GRPB DOMAIN PROTEIN (AFU_ORTHOLOGUE AFUA_1G01530)"/>
    <property type="match status" value="1"/>
</dbReference>
<dbReference type="InterPro" id="IPR007344">
    <property type="entry name" value="GrpB/CoaE"/>
</dbReference>
<reference evidence="1 2" key="1">
    <citation type="submission" date="2014-07" db="EMBL/GenBank/DDBJ databases">
        <title>Methanogenic archaea and the global carbon cycle.</title>
        <authorList>
            <person name="Henriksen J.R."/>
            <person name="Luke J."/>
            <person name="Reinhart S."/>
            <person name="Benedict M.N."/>
            <person name="Youngblut N.D."/>
            <person name="Metcalf M.E."/>
            <person name="Whitaker R.J."/>
            <person name="Metcalf W.W."/>
        </authorList>
    </citation>
    <scope>NUCLEOTIDE SEQUENCE [LARGE SCALE GENOMIC DNA]</scope>
    <source>
        <strain evidence="1 2">T4/M</strain>
    </source>
</reference>
<protein>
    <submittedName>
        <fullName evidence="1">Glutamate-rich protein grpB</fullName>
    </submittedName>
</protein>
<dbReference type="OrthoDB" id="330317at2157"/>
<name>A0A0E3L7P4_9EURY</name>
<dbReference type="AlphaFoldDB" id="A0A0E3L7P4"/>